<accession>A0A858SVQ3</accession>
<dbReference type="InterPro" id="IPR023352">
    <property type="entry name" value="MAPEG-like_dom_sf"/>
</dbReference>
<feature type="transmembrane region" description="Helical" evidence="5">
    <location>
        <begin position="88"/>
        <end position="107"/>
    </location>
</feature>
<name>A0A858SVQ3_9RHOB</name>
<evidence type="ECO:0000256" key="5">
    <source>
        <dbReference type="SAM" id="Phobius"/>
    </source>
</evidence>
<evidence type="ECO:0000256" key="3">
    <source>
        <dbReference type="ARBA" id="ARBA00022989"/>
    </source>
</evidence>
<keyword evidence="2 5" id="KW-0812">Transmembrane</keyword>
<dbReference type="Pfam" id="PF01124">
    <property type="entry name" value="MAPEG"/>
    <property type="match status" value="1"/>
</dbReference>
<gene>
    <name evidence="6" type="ORF">G3256_13380</name>
</gene>
<feature type="transmembrane region" description="Helical" evidence="5">
    <location>
        <begin position="119"/>
        <end position="137"/>
    </location>
</feature>
<evidence type="ECO:0000313" key="7">
    <source>
        <dbReference type="Proteomes" id="UP000503308"/>
    </source>
</evidence>
<evidence type="ECO:0000256" key="2">
    <source>
        <dbReference type="ARBA" id="ARBA00022692"/>
    </source>
</evidence>
<evidence type="ECO:0000313" key="6">
    <source>
        <dbReference type="EMBL" id="QJF52087.1"/>
    </source>
</evidence>
<dbReference type="SUPFAM" id="SSF161084">
    <property type="entry name" value="MAPEG domain-like"/>
    <property type="match status" value="1"/>
</dbReference>
<proteinExistence type="predicted"/>
<sequence>MVHHTLSTELGVVVLLAVLAASLWIPYIIGVNMHPQAENDAFVRPPALSGFPAWVHRAHRAHLNLLEQLLPFAILVLVVDRLDGYSALTWWAAVIFLGLRVTHAAGMITGTARMPLRPLIFTAGWLCCLAMAAAVFMA</sequence>
<keyword evidence="7" id="KW-1185">Reference proteome</keyword>
<dbReference type="GO" id="GO:0016020">
    <property type="term" value="C:membrane"/>
    <property type="evidence" value="ECO:0007669"/>
    <property type="project" value="UniProtKB-SubCell"/>
</dbReference>
<dbReference type="InterPro" id="IPR001129">
    <property type="entry name" value="Membr-assoc_MAPEG"/>
</dbReference>
<dbReference type="AlphaFoldDB" id="A0A858SVQ3"/>
<evidence type="ECO:0000256" key="1">
    <source>
        <dbReference type="ARBA" id="ARBA00004370"/>
    </source>
</evidence>
<feature type="transmembrane region" description="Helical" evidence="5">
    <location>
        <begin position="12"/>
        <end position="29"/>
    </location>
</feature>
<dbReference type="KEGG" id="rpon:G3256_13380"/>
<comment type="subcellular location">
    <subcellularLocation>
        <location evidence="1">Membrane</location>
    </subcellularLocation>
</comment>
<evidence type="ECO:0000256" key="4">
    <source>
        <dbReference type="ARBA" id="ARBA00023136"/>
    </source>
</evidence>
<dbReference type="Proteomes" id="UP000503308">
    <property type="component" value="Chromosome"/>
</dbReference>
<protein>
    <submittedName>
        <fullName evidence="6">MAPEG family protein</fullName>
    </submittedName>
</protein>
<organism evidence="6 7">
    <name type="scientific">Roseobacter ponti</name>
    <dbReference type="NCBI Taxonomy" id="1891787"/>
    <lineage>
        <taxon>Bacteria</taxon>
        <taxon>Pseudomonadati</taxon>
        <taxon>Pseudomonadota</taxon>
        <taxon>Alphaproteobacteria</taxon>
        <taxon>Rhodobacterales</taxon>
        <taxon>Roseobacteraceae</taxon>
        <taxon>Roseobacter</taxon>
    </lineage>
</organism>
<keyword evidence="4 5" id="KW-0472">Membrane</keyword>
<dbReference type="RefSeq" id="WP_169641306.1">
    <property type="nucleotide sequence ID" value="NZ_CP048788.1"/>
</dbReference>
<keyword evidence="3 5" id="KW-1133">Transmembrane helix</keyword>
<reference evidence="6 7" key="1">
    <citation type="submission" date="2020-02" db="EMBL/GenBank/DDBJ databases">
        <title>Genome sequence of Roseobacter ponti.</title>
        <authorList>
            <person name="Hollensteiner J."/>
            <person name="Schneider D."/>
            <person name="Poehlein A."/>
            <person name="Daniel R."/>
        </authorList>
    </citation>
    <scope>NUCLEOTIDE SEQUENCE [LARGE SCALE GENOMIC DNA]</scope>
    <source>
        <strain evidence="6 7">DSM 106830</strain>
    </source>
</reference>
<dbReference type="Gene3D" id="1.20.120.550">
    <property type="entry name" value="Membrane associated eicosanoid/glutathione metabolism-like domain"/>
    <property type="match status" value="1"/>
</dbReference>
<dbReference type="EMBL" id="CP048788">
    <property type="protein sequence ID" value="QJF52087.1"/>
    <property type="molecule type" value="Genomic_DNA"/>
</dbReference>